<evidence type="ECO:0000256" key="8">
    <source>
        <dbReference type="ARBA" id="ARBA00023136"/>
    </source>
</evidence>
<dbReference type="Pfam" id="PF12141">
    <property type="entry name" value="BMT"/>
    <property type="match status" value="1"/>
</dbReference>
<keyword evidence="7" id="KW-1133">Transmembrane helix</keyword>
<keyword evidence="4" id="KW-0808">Transferase</keyword>
<dbReference type="GO" id="GO:0000030">
    <property type="term" value="F:mannosyltransferase activity"/>
    <property type="evidence" value="ECO:0007669"/>
    <property type="project" value="InterPro"/>
</dbReference>
<feature type="compositionally biased region" description="Basic and acidic residues" evidence="10">
    <location>
        <begin position="621"/>
        <end position="648"/>
    </location>
</feature>
<dbReference type="GO" id="GO:0016020">
    <property type="term" value="C:membrane"/>
    <property type="evidence" value="ECO:0007669"/>
    <property type="project" value="UniProtKB-SubCell"/>
</dbReference>
<evidence type="ECO:0000256" key="6">
    <source>
        <dbReference type="ARBA" id="ARBA00022968"/>
    </source>
</evidence>
<evidence type="ECO:0000256" key="4">
    <source>
        <dbReference type="ARBA" id="ARBA00022679"/>
    </source>
</evidence>
<name>A0AAI9SV18_9ASCO</name>
<dbReference type="RefSeq" id="XP_049178776.1">
    <property type="nucleotide sequence ID" value="XM_049325492.1"/>
</dbReference>
<dbReference type="GO" id="GO:0071555">
    <property type="term" value="P:cell wall organization"/>
    <property type="evidence" value="ECO:0007669"/>
    <property type="project" value="UniProtKB-KW"/>
</dbReference>
<keyword evidence="5" id="KW-0812">Transmembrane</keyword>
<dbReference type="Proteomes" id="UP001202479">
    <property type="component" value="Unassembled WGS sequence"/>
</dbReference>
<feature type="region of interest" description="Disordered" evidence="10">
    <location>
        <begin position="612"/>
        <end position="648"/>
    </location>
</feature>
<comment type="caution">
    <text evidence="11">The sequence shown here is derived from an EMBL/GenBank/DDBJ whole genome shotgun (WGS) entry which is preliminary data.</text>
</comment>
<evidence type="ECO:0000256" key="2">
    <source>
        <dbReference type="ARBA" id="ARBA00009486"/>
    </source>
</evidence>
<dbReference type="EMBL" id="JAHUZD010000138">
    <property type="protein sequence ID" value="KAI3403029.2"/>
    <property type="molecule type" value="Genomic_DNA"/>
</dbReference>
<evidence type="ECO:0000256" key="5">
    <source>
        <dbReference type="ARBA" id="ARBA00022692"/>
    </source>
</evidence>
<keyword evidence="9" id="KW-0961">Cell wall biogenesis/degradation</keyword>
<evidence type="ECO:0000313" key="12">
    <source>
        <dbReference type="Proteomes" id="UP001202479"/>
    </source>
</evidence>
<comment type="subcellular location">
    <subcellularLocation>
        <location evidence="1">Membrane</location>
        <topology evidence="1">Single-pass type II membrane protein</topology>
    </subcellularLocation>
</comment>
<comment type="similarity">
    <text evidence="2">Belongs to the BMT family.</text>
</comment>
<keyword evidence="8" id="KW-0472">Membrane</keyword>
<accession>A0AAI9SV18</accession>
<evidence type="ECO:0000313" key="11">
    <source>
        <dbReference type="EMBL" id="KAI3403029.2"/>
    </source>
</evidence>
<evidence type="ECO:0000256" key="7">
    <source>
        <dbReference type="ARBA" id="ARBA00022989"/>
    </source>
</evidence>
<gene>
    <name evidence="11" type="ORF">KGF56_004089</name>
</gene>
<evidence type="ECO:0000256" key="9">
    <source>
        <dbReference type="ARBA" id="ARBA00023316"/>
    </source>
</evidence>
<reference evidence="11" key="1">
    <citation type="journal article" date="2022" name="DNA Res.">
        <title>Genome analysis of five recently described species of the CUG-Ser clade uncovers Candida theae as a new hybrid lineage with pathogenic potential in the Candida parapsilosis species complex.</title>
        <authorList>
            <person name="Mixao V."/>
            <person name="Del Olmo V."/>
            <person name="Hegedusova E."/>
            <person name="Saus E."/>
            <person name="Pryszcz L."/>
            <person name="Cillingova A."/>
            <person name="Nosek J."/>
            <person name="Gabaldon T."/>
        </authorList>
    </citation>
    <scope>NUCLEOTIDE SEQUENCE</scope>
    <source>
        <strain evidence="11">CBS 10844</strain>
    </source>
</reference>
<keyword evidence="12" id="KW-1185">Reference proteome</keyword>
<dbReference type="InterPro" id="IPR021988">
    <property type="entry name" value="BMT1"/>
</dbReference>
<evidence type="ECO:0000256" key="10">
    <source>
        <dbReference type="SAM" id="MobiDB-lite"/>
    </source>
</evidence>
<protein>
    <submittedName>
        <fullName evidence="11">Uncharacterized protein</fullName>
    </submittedName>
</protein>
<evidence type="ECO:0000256" key="3">
    <source>
        <dbReference type="ARBA" id="ARBA00022676"/>
    </source>
</evidence>
<keyword evidence="6" id="KW-0735">Signal-anchor</keyword>
<dbReference type="AlphaFoldDB" id="A0AAI9SV18"/>
<sequence>MLSFPKARQIRRPFLIIPIVLLILVIIHSIDTYNVVSQVTFRFKTPGLPISSYSNKPLTILPSNFDSSSRVDYHTTNSENSVIQFNGNPNPVNYYITNQTYIPHSFRLFASTGESSSENDRHWTTSEVCKNLKLDRNASITESHLKFEDDWRLIVKTLINQVEEEQAFRELGEFFQGKLPAILKSGELNEKHFYKFAATSVWLAKHGVHLMVSRIIFSQTAKKNDPQVSLLYAQIYDENWQELKAVDLIVPVVDEFGQREYVNLSFPRFMPIPFYHNAKKTKRRWYGPEDTRLLLSRNEYGDEEPIVVFNAFHRQVIETKNNAMNDDVVNTKYKFFRSMFMGYLFRFQRGKQNTNGIQEPIYENIVYNKIVELRIGNQPRHETEKNWTPFVDPSERSPATRNGDKHIYIVYQWDHLKILRCELANPGVVSHCEVVFEQDTTAIKVGPIRGGTELVSITPAKSNNLEQVWIGFLRAHLNKCGCGKAMYRPNFVVLVKHKNGNFKLSYLSSSISMNIDVDGWNNGQMQCGEGDPNVLIPNGISLYDPKQDYLSLTLSVADKNDNLVHIQGIRQMVDKLDLNWNGAPVDSRQVDCVIDESIDFCKKYGELQKAQQVEVAGEGKTGADKGESLQQDEHPNEDKQDIIQESKG</sequence>
<proteinExistence type="inferred from homology"/>
<keyword evidence="3" id="KW-0328">Glycosyltransferase</keyword>
<evidence type="ECO:0000256" key="1">
    <source>
        <dbReference type="ARBA" id="ARBA00004606"/>
    </source>
</evidence>
<organism evidence="11 12">
    <name type="scientific">Candida oxycetoniae</name>
    <dbReference type="NCBI Taxonomy" id="497107"/>
    <lineage>
        <taxon>Eukaryota</taxon>
        <taxon>Fungi</taxon>
        <taxon>Dikarya</taxon>
        <taxon>Ascomycota</taxon>
        <taxon>Saccharomycotina</taxon>
        <taxon>Pichiomycetes</taxon>
        <taxon>Debaryomycetaceae</taxon>
        <taxon>Candida/Lodderomyces clade</taxon>
        <taxon>Candida</taxon>
    </lineage>
</organism>
<dbReference type="GeneID" id="73381704"/>